<dbReference type="AlphaFoldDB" id="A0ABD1L7V6"/>
<name>A0ABD1L7V6_9FABA</name>
<organism evidence="3 4">
    <name type="scientific">Flemingia macrophylla</name>
    <dbReference type="NCBI Taxonomy" id="520843"/>
    <lineage>
        <taxon>Eukaryota</taxon>
        <taxon>Viridiplantae</taxon>
        <taxon>Streptophyta</taxon>
        <taxon>Embryophyta</taxon>
        <taxon>Tracheophyta</taxon>
        <taxon>Spermatophyta</taxon>
        <taxon>Magnoliopsida</taxon>
        <taxon>eudicotyledons</taxon>
        <taxon>Gunneridae</taxon>
        <taxon>Pentapetalae</taxon>
        <taxon>rosids</taxon>
        <taxon>fabids</taxon>
        <taxon>Fabales</taxon>
        <taxon>Fabaceae</taxon>
        <taxon>Papilionoideae</taxon>
        <taxon>50 kb inversion clade</taxon>
        <taxon>NPAAA clade</taxon>
        <taxon>indigoferoid/millettioid clade</taxon>
        <taxon>Phaseoleae</taxon>
        <taxon>Flemingia</taxon>
    </lineage>
</organism>
<evidence type="ECO:0000256" key="1">
    <source>
        <dbReference type="ARBA" id="ARBA00004370"/>
    </source>
</evidence>
<evidence type="ECO:0000313" key="3">
    <source>
        <dbReference type="EMBL" id="KAL2319085.1"/>
    </source>
</evidence>
<sequence>MYRCRRSNCDTHYTLRHPLYTWQSTEDVEWGLRTWKVDWSRKVQRTTKSVAGEGAKLSAKSCSPRCASTSSRTRSWACETHVGPHESGRPSYISCERWTRNLGCETSLPRTSSKSISDNAHNIGCYFSAIEVLAKHDEKYMPKEVAATI</sequence>
<keyword evidence="2" id="KW-0479">Metal-binding</keyword>
<dbReference type="GO" id="GO:0046872">
    <property type="term" value="F:metal ion binding"/>
    <property type="evidence" value="ECO:0007669"/>
    <property type="project" value="UniProtKB-KW"/>
</dbReference>
<evidence type="ECO:0000313" key="4">
    <source>
        <dbReference type="Proteomes" id="UP001603857"/>
    </source>
</evidence>
<dbReference type="PANTHER" id="PTHR34128:SF2">
    <property type="entry name" value="CYTOCHROME C-TYPE BIOGENESIS PROTEIN CCME HOMOLOG, MITOCHONDRIAL"/>
    <property type="match status" value="1"/>
</dbReference>
<protein>
    <submittedName>
        <fullName evidence="3">Uncharacterized protein</fullName>
    </submittedName>
</protein>
<dbReference type="SUPFAM" id="SSF82093">
    <property type="entry name" value="Heme chaperone CcmE"/>
    <property type="match status" value="1"/>
</dbReference>
<gene>
    <name evidence="3" type="ORF">Fmac_032961</name>
</gene>
<dbReference type="InterPro" id="IPR036127">
    <property type="entry name" value="CcmE-like_sf"/>
</dbReference>
<dbReference type="Proteomes" id="UP001603857">
    <property type="component" value="Unassembled WGS sequence"/>
</dbReference>
<evidence type="ECO:0000256" key="2">
    <source>
        <dbReference type="ARBA" id="ARBA00022723"/>
    </source>
</evidence>
<comment type="subcellular location">
    <subcellularLocation>
        <location evidence="1">Membrane</location>
    </subcellularLocation>
</comment>
<proteinExistence type="predicted"/>
<dbReference type="EMBL" id="JBGMDY010000011">
    <property type="protein sequence ID" value="KAL2319085.1"/>
    <property type="molecule type" value="Genomic_DNA"/>
</dbReference>
<dbReference type="GO" id="GO:0016020">
    <property type="term" value="C:membrane"/>
    <property type="evidence" value="ECO:0007669"/>
    <property type="project" value="UniProtKB-SubCell"/>
</dbReference>
<accession>A0ABD1L7V6</accession>
<keyword evidence="4" id="KW-1185">Reference proteome</keyword>
<dbReference type="InterPro" id="IPR004329">
    <property type="entry name" value="CcmE"/>
</dbReference>
<comment type="caution">
    <text evidence="3">The sequence shown here is derived from an EMBL/GenBank/DDBJ whole genome shotgun (WGS) entry which is preliminary data.</text>
</comment>
<reference evidence="3 4" key="1">
    <citation type="submission" date="2024-08" db="EMBL/GenBank/DDBJ databases">
        <title>Insights into the chromosomal genome structure of Flemingia macrophylla.</title>
        <authorList>
            <person name="Ding Y."/>
            <person name="Zhao Y."/>
            <person name="Bi W."/>
            <person name="Wu M."/>
            <person name="Zhao G."/>
            <person name="Gong Y."/>
            <person name="Li W."/>
            <person name="Zhang P."/>
        </authorList>
    </citation>
    <scope>NUCLEOTIDE SEQUENCE [LARGE SCALE GENOMIC DNA]</scope>
    <source>
        <strain evidence="3">DYQJB</strain>
        <tissue evidence="3">Leaf</tissue>
    </source>
</reference>
<dbReference type="PANTHER" id="PTHR34128">
    <property type="entry name" value="CYTOCHROME C-TYPE BIOGENESIS PROTEIN CCME HOMOLOG, MITOCHONDRIAL"/>
    <property type="match status" value="1"/>
</dbReference>